<dbReference type="EMBL" id="JAGKHQ010000017">
    <property type="protein sequence ID" value="KAG7490368.1"/>
    <property type="molecule type" value="Genomic_DNA"/>
</dbReference>
<proteinExistence type="predicted"/>
<reference evidence="1 2" key="1">
    <citation type="journal article" date="2021" name="Sci. Rep.">
        <title>Chromosome anchoring in Senegalese sole (Solea senegalensis) reveals sex-associated markers and genome rearrangements in flatfish.</title>
        <authorList>
            <person name="Guerrero-Cozar I."/>
            <person name="Gomez-Garrido J."/>
            <person name="Berbel C."/>
            <person name="Martinez-Blanch J.F."/>
            <person name="Alioto T."/>
            <person name="Claros M.G."/>
            <person name="Gagnaire P.A."/>
            <person name="Manchado M."/>
        </authorList>
    </citation>
    <scope>NUCLEOTIDE SEQUENCE [LARGE SCALE GENOMIC DNA]</scope>
    <source>
        <strain evidence="1">Sse05_10M</strain>
    </source>
</reference>
<name>A0AAV6QGW8_SOLSE</name>
<accession>A0AAV6QGW8</accession>
<evidence type="ECO:0000313" key="2">
    <source>
        <dbReference type="Proteomes" id="UP000693946"/>
    </source>
</evidence>
<sequence length="123" mass="14330">MGDLIYNYGAQRFREEEATTHSNQIQERRQLKKLWRKASKEEKEGIDVLQVELKDRLSSLKGAKKQRRKRTVTVQVRSAFKDPFTFVKSLYTEVRGGKFLTTKNDLEAHLGEALSDSQQWVSI</sequence>
<dbReference type="AlphaFoldDB" id="A0AAV6QGW8"/>
<organism evidence="1 2">
    <name type="scientific">Solea senegalensis</name>
    <name type="common">Senegalese sole</name>
    <dbReference type="NCBI Taxonomy" id="28829"/>
    <lineage>
        <taxon>Eukaryota</taxon>
        <taxon>Metazoa</taxon>
        <taxon>Chordata</taxon>
        <taxon>Craniata</taxon>
        <taxon>Vertebrata</taxon>
        <taxon>Euteleostomi</taxon>
        <taxon>Actinopterygii</taxon>
        <taxon>Neopterygii</taxon>
        <taxon>Teleostei</taxon>
        <taxon>Neoteleostei</taxon>
        <taxon>Acanthomorphata</taxon>
        <taxon>Carangaria</taxon>
        <taxon>Pleuronectiformes</taxon>
        <taxon>Pleuronectoidei</taxon>
        <taxon>Soleidae</taxon>
        <taxon>Solea</taxon>
    </lineage>
</organism>
<keyword evidence="2" id="KW-1185">Reference proteome</keyword>
<protein>
    <submittedName>
        <fullName evidence="1">Uncharacterized protein</fullName>
    </submittedName>
</protein>
<gene>
    <name evidence="1" type="ORF">JOB18_034170</name>
</gene>
<dbReference type="Proteomes" id="UP000693946">
    <property type="component" value="Linkage Group LG5"/>
</dbReference>
<comment type="caution">
    <text evidence="1">The sequence shown here is derived from an EMBL/GenBank/DDBJ whole genome shotgun (WGS) entry which is preliminary data.</text>
</comment>
<evidence type="ECO:0000313" key="1">
    <source>
        <dbReference type="EMBL" id="KAG7490368.1"/>
    </source>
</evidence>